<evidence type="ECO:0000313" key="9">
    <source>
        <dbReference type="Proteomes" id="UP000831607"/>
    </source>
</evidence>
<gene>
    <name evidence="8" type="ORF">DHf2319_08000</name>
</gene>
<keyword evidence="5 6" id="KW-0472">Membrane</keyword>
<dbReference type="Gene3D" id="1.20.81.30">
    <property type="entry name" value="Type II secretion system (T2SS), domain F"/>
    <property type="match status" value="1"/>
</dbReference>
<reference evidence="8 9" key="1">
    <citation type="submission" date="2020-11" db="EMBL/GenBank/DDBJ databases">
        <title>Algicoccus daihaiensis sp.nov., isolated from Daihai Lake in Inner Mongolia.</title>
        <authorList>
            <person name="Kai J."/>
        </authorList>
    </citation>
    <scope>NUCLEOTIDE SEQUENCE [LARGE SCALE GENOMIC DNA]</scope>
    <source>
        <strain evidence="9">f23</strain>
    </source>
</reference>
<evidence type="ECO:0000256" key="6">
    <source>
        <dbReference type="SAM" id="Phobius"/>
    </source>
</evidence>
<keyword evidence="3 6" id="KW-0812">Transmembrane</keyword>
<dbReference type="EMBL" id="CP063982">
    <property type="protein sequence ID" value="UOD49428.1"/>
    <property type="molecule type" value="Genomic_DNA"/>
</dbReference>
<evidence type="ECO:0000256" key="2">
    <source>
        <dbReference type="ARBA" id="ARBA00022475"/>
    </source>
</evidence>
<evidence type="ECO:0000256" key="1">
    <source>
        <dbReference type="ARBA" id="ARBA00004651"/>
    </source>
</evidence>
<evidence type="ECO:0000313" key="8">
    <source>
        <dbReference type="EMBL" id="UOD49428.1"/>
    </source>
</evidence>
<dbReference type="PANTHER" id="PTHR35007:SF2">
    <property type="entry name" value="PILUS ASSEMBLE PROTEIN"/>
    <property type="match status" value="1"/>
</dbReference>
<keyword evidence="4 6" id="KW-1133">Transmembrane helix</keyword>
<evidence type="ECO:0000256" key="5">
    <source>
        <dbReference type="ARBA" id="ARBA00023136"/>
    </source>
</evidence>
<dbReference type="Pfam" id="PF00482">
    <property type="entry name" value="T2SSF"/>
    <property type="match status" value="1"/>
</dbReference>
<feature type="transmembrane region" description="Helical" evidence="6">
    <location>
        <begin position="77"/>
        <end position="108"/>
    </location>
</feature>
<organism evidence="8 9">
    <name type="scientific">Orrella daihaiensis</name>
    <dbReference type="NCBI Taxonomy" id="2782176"/>
    <lineage>
        <taxon>Bacteria</taxon>
        <taxon>Pseudomonadati</taxon>
        <taxon>Pseudomonadota</taxon>
        <taxon>Betaproteobacteria</taxon>
        <taxon>Burkholderiales</taxon>
        <taxon>Alcaligenaceae</taxon>
        <taxon>Orrella</taxon>
    </lineage>
</organism>
<feature type="transmembrane region" description="Helical" evidence="6">
    <location>
        <begin position="6"/>
        <end position="30"/>
    </location>
</feature>
<feature type="transmembrane region" description="Helical" evidence="6">
    <location>
        <begin position="237"/>
        <end position="258"/>
    </location>
</feature>
<keyword evidence="2" id="KW-1003">Cell membrane</keyword>
<proteinExistence type="predicted"/>
<comment type="subcellular location">
    <subcellularLocation>
        <location evidence="1">Cell membrane</location>
        <topology evidence="1">Multi-pass membrane protein</topology>
    </subcellularLocation>
</comment>
<name>A0ABY4AHN7_9BURK</name>
<dbReference type="Proteomes" id="UP000831607">
    <property type="component" value="Chromosome"/>
</dbReference>
<sequence length="264" mass="29267">MDSMSLGIAILAGVAVFMLIWAAAGLAGTVQSTPWRQACEPMMRWTVRERYARQICLANLPAWHVTDIWALRLVVALGAGCVVMFIGLAWFWIPVGCLIGWLAVGLWLSQRIKQQQHLLTIQLPPFLDLLSMSLSAGMNLQTGVQLVLGFQGKTALANLWRTWLLQVRSGTARVQAFKQMLDRVQSSALRRICVALIQAEQSGSGMAASLQAHSQQLRQERLMEAEKQALKAPVKMLLPLVVCFFPSTFLVLGFSIYINLGDLF</sequence>
<feature type="domain" description="Type II secretion system protein GspF" evidence="7">
    <location>
        <begin position="126"/>
        <end position="252"/>
    </location>
</feature>
<dbReference type="PANTHER" id="PTHR35007">
    <property type="entry name" value="INTEGRAL MEMBRANE PROTEIN-RELATED"/>
    <property type="match status" value="1"/>
</dbReference>
<evidence type="ECO:0000256" key="3">
    <source>
        <dbReference type="ARBA" id="ARBA00022692"/>
    </source>
</evidence>
<dbReference type="InterPro" id="IPR018076">
    <property type="entry name" value="T2SS_GspF_dom"/>
</dbReference>
<evidence type="ECO:0000256" key="4">
    <source>
        <dbReference type="ARBA" id="ARBA00022989"/>
    </source>
</evidence>
<evidence type="ECO:0000259" key="7">
    <source>
        <dbReference type="Pfam" id="PF00482"/>
    </source>
</evidence>
<accession>A0ABY4AHN7</accession>
<keyword evidence="9" id="KW-1185">Reference proteome</keyword>
<dbReference type="InterPro" id="IPR042094">
    <property type="entry name" value="T2SS_GspF_sf"/>
</dbReference>
<protein>
    <submittedName>
        <fullName evidence="8">Type II secretion system F family protein</fullName>
    </submittedName>
</protein>